<keyword evidence="3" id="KW-1185">Reference proteome</keyword>
<name>A0A4Y2HVK9_ARAVE</name>
<comment type="cofactor">
    <cofactor evidence="1">
        <name>Fe(2+)</name>
        <dbReference type="ChEBI" id="CHEBI:29033"/>
    </cofactor>
</comment>
<protein>
    <submittedName>
        <fullName evidence="2">Uncharacterized protein</fullName>
    </submittedName>
</protein>
<evidence type="ECO:0000313" key="3">
    <source>
        <dbReference type="Proteomes" id="UP000499080"/>
    </source>
</evidence>
<evidence type="ECO:0000256" key="1">
    <source>
        <dbReference type="ARBA" id="ARBA00001954"/>
    </source>
</evidence>
<dbReference type="EMBL" id="BGPR01002194">
    <property type="protein sequence ID" value="GBM69440.1"/>
    <property type="molecule type" value="Genomic_DNA"/>
</dbReference>
<sequence length="315" mass="36664">MSAILKNRGIPNDDKAKLCMQILQKILNILDHNKVVQETIPEPVSDQNTEEEKKDVIENLILESALQNLKSNNRNILNYLKNSQDEKHWTSDGELIFKGHNVKNSNVLDLIKPLQTPFNKPHPQGFGMFLQGLSEMNFPKSFIKNTSLKFEKKEEEEPPKRRKRDVVKPKEWFSLEHTQRKKKINIIVLHFAFEISQVDKLFATSSPNLTYIPNFYSQEENNEMFTKLSKCPFIQPIIKVWGKSYQPLRKSCSYGDMDIEYEQSGHCELPLPWKRTMLKIKSDVKKIGFEYNFVLLNFYEGGPTKIGAQNTMNLL</sequence>
<dbReference type="Gene3D" id="2.60.120.590">
    <property type="entry name" value="Alpha-ketoglutarate-dependent dioxygenase AlkB-like"/>
    <property type="match status" value="1"/>
</dbReference>
<dbReference type="SUPFAM" id="SSF51197">
    <property type="entry name" value="Clavaminate synthase-like"/>
    <property type="match status" value="1"/>
</dbReference>
<dbReference type="OrthoDB" id="6417487at2759"/>
<dbReference type="InterPro" id="IPR037151">
    <property type="entry name" value="AlkB-like_sf"/>
</dbReference>
<evidence type="ECO:0000313" key="2">
    <source>
        <dbReference type="EMBL" id="GBM69440.1"/>
    </source>
</evidence>
<proteinExistence type="predicted"/>
<dbReference type="AlphaFoldDB" id="A0A4Y2HVK9"/>
<organism evidence="2 3">
    <name type="scientific">Araneus ventricosus</name>
    <name type="common">Orbweaver spider</name>
    <name type="synonym">Epeira ventricosa</name>
    <dbReference type="NCBI Taxonomy" id="182803"/>
    <lineage>
        <taxon>Eukaryota</taxon>
        <taxon>Metazoa</taxon>
        <taxon>Ecdysozoa</taxon>
        <taxon>Arthropoda</taxon>
        <taxon>Chelicerata</taxon>
        <taxon>Arachnida</taxon>
        <taxon>Araneae</taxon>
        <taxon>Araneomorphae</taxon>
        <taxon>Entelegynae</taxon>
        <taxon>Araneoidea</taxon>
        <taxon>Araneidae</taxon>
        <taxon>Araneus</taxon>
    </lineage>
</organism>
<accession>A0A4Y2HVK9</accession>
<reference evidence="2 3" key="1">
    <citation type="journal article" date="2019" name="Sci. Rep.">
        <title>Orb-weaving spider Araneus ventricosus genome elucidates the spidroin gene catalogue.</title>
        <authorList>
            <person name="Kono N."/>
            <person name="Nakamura H."/>
            <person name="Ohtoshi R."/>
            <person name="Moran D.A.P."/>
            <person name="Shinohara A."/>
            <person name="Yoshida Y."/>
            <person name="Fujiwara M."/>
            <person name="Mori M."/>
            <person name="Tomita M."/>
            <person name="Arakawa K."/>
        </authorList>
    </citation>
    <scope>NUCLEOTIDE SEQUENCE [LARGE SCALE GENOMIC DNA]</scope>
</reference>
<gene>
    <name evidence="2" type="ORF">AVEN_165462_1</name>
</gene>
<dbReference type="Proteomes" id="UP000499080">
    <property type="component" value="Unassembled WGS sequence"/>
</dbReference>
<comment type="caution">
    <text evidence="2">The sequence shown here is derived from an EMBL/GenBank/DDBJ whole genome shotgun (WGS) entry which is preliminary data.</text>
</comment>